<evidence type="ECO:0000313" key="2">
    <source>
        <dbReference type="EMBL" id="MFC4478866.1"/>
    </source>
</evidence>
<accession>A0ABV8ZHL4</accession>
<feature type="signal peptide" evidence="1">
    <location>
        <begin position="1"/>
        <end position="22"/>
    </location>
</feature>
<dbReference type="EMBL" id="JBHSFY010000011">
    <property type="protein sequence ID" value="MFC4478866.1"/>
    <property type="molecule type" value="Genomic_DNA"/>
</dbReference>
<proteinExistence type="predicted"/>
<keyword evidence="3" id="KW-1185">Reference proteome</keyword>
<comment type="caution">
    <text evidence="2">The sequence shown here is derived from an EMBL/GenBank/DDBJ whole genome shotgun (WGS) entry which is preliminary data.</text>
</comment>
<sequence>MKFRILFSVLFFLMFYAYNATAQEITIDISKLKFSSEETIKISYRLEKQVDSLKLENKNFKVLENPSTMTNPSFTKITFVLKPLRAGRIKLPRMIMYSKKEVIKSNEMFVEITEQELREQDKRLLTYNVGFTFNISLPTDFERTSGINGSSLIEYKSEKNDTEGYVIVDNKEEKNIPYTFSAVDYRDEIMKDFMINEENRKIFKSEFLKKGEINFIKTEMTIFDKKEKKTFRYFIGIAETNKAFYRVISWTTESDKINVKSDLENILYSIKD</sequence>
<dbReference type="RefSeq" id="WP_379799851.1">
    <property type="nucleotide sequence ID" value="NZ_JBHSFY010000011.1"/>
</dbReference>
<evidence type="ECO:0000256" key="1">
    <source>
        <dbReference type="SAM" id="SignalP"/>
    </source>
</evidence>
<gene>
    <name evidence="2" type="ORF">ACFO3N_17455</name>
</gene>
<organism evidence="2 3">
    <name type="scientific">Flavobacterium chungangensis</name>
    <dbReference type="NCBI Taxonomy" id="2708132"/>
    <lineage>
        <taxon>Bacteria</taxon>
        <taxon>Pseudomonadati</taxon>
        <taxon>Bacteroidota</taxon>
        <taxon>Flavobacteriia</taxon>
        <taxon>Flavobacteriales</taxon>
        <taxon>Flavobacteriaceae</taxon>
        <taxon>Flavobacterium</taxon>
    </lineage>
</organism>
<protein>
    <recommendedName>
        <fullName evidence="4">Oxygen tolerance</fullName>
    </recommendedName>
</protein>
<evidence type="ECO:0000313" key="3">
    <source>
        <dbReference type="Proteomes" id="UP001596003"/>
    </source>
</evidence>
<name>A0ABV8ZHL4_9FLAO</name>
<reference evidence="3" key="1">
    <citation type="journal article" date="2019" name="Int. J. Syst. Evol. Microbiol.">
        <title>The Global Catalogue of Microorganisms (GCM) 10K type strain sequencing project: providing services to taxonomists for standard genome sequencing and annotation.</title>
        <authorList>
            <consortium name="The Broad Institute Genomics Platform"/>
            <consortium name="The Broad Institute Genome Sequencing Center for Infectious Disease"/>
            <person name="Wu L."/>
            <person name="Ma J."/>
        </authorList>
    </citation>
    <scope>NUCLEOTIDE SEQUENCE [LARGE SCALE GENOMIC DNA]</scope>
    <source>
        <strain evidence="3">NBRC 103627</strain>
    </source>
</reference>
<keyword evidence="1" id="KW-0732">Signal</keyword>
<dbReference type="Proteomes" id="UP001596003">
    <property type="component" value="Unassembled WGS sequence"/>
</dbReference>
<feature type="chain" id="PRO_5045337845" description="Oxygen tolerance" evidence="1">
    <location>
        <begin position="23"/>
        <end position="272"/>
    </location>
</feature>
<evidence type="ECO:0008006" key="4">
    <source>
        <dbReference type="Google" id="ProtNLM"/>
    </source>
</evidence>